<feature type="region of interest" description="Disordered" evidence="1">
    <location>
        <begin position="54"/>
        <end position="98"/>
    </location>
</feature>
<dbReference type="HOGENOM" id="CLU_2335857_0_0_1"/>
<keyword evidence="3" id="KW-1185">Reference proteome</keyword>
<dbReference type="AlphaFoldDB" id="B4HZM6"/>
<proteinExistence type="predicted"/>
<reference evidence="2 3" key="1">
    <citation type="journal article" date="2007" name="Nature">
        <title>Evolution of genes and genomes on the Drosophila phylogeny.</title>
        <authorList>
            <consortium name="Drosophila 12 Genomes Consortium"/>
            <person name="Clark A.G."/>
            <person name="Eisen M.B."/>
            <person name="Smith D.R."/>
            <person name="Bergman C.M."/>
            <person name="Oliver B."/>
            <person name="Markow T.A."/>
            <person name="Kaufman T.C."/>
            <person name="Kellis M."/>
            <person name="Gelbart W."/>
            <person name="Iyer V.N."/>
            <person name="Pollard D.A."/>
            <person name="Sackton T.B."/>
            <person name="Larracuente A.M."/>
            <person name="Singh N.D."/>
            <person name="Abad J.P."/>
            <person name="Abt D.N."/>
            <person name="Adryan B."/>
            <person name="Aguade M."/>
            <person name="Akashi H."/>
            <person name="Anderson W.W."/>
            <person name="Aquadro C.F."/>
            <person name="Ardell D.H."/>
            <person name="Arguello R."/>
            <person name="Artieri C.G."/>
            <person name="Barbash D.A."/>
            <person name="Barker D."/>
            <person name="Barsanti P."/>
            <person name="Batterham P."/>
            <person name="Batzoglou S."/>
            <person name="Begun D."/>
            <person name="Bhutkar A."/>
            <person name="Blanco E."/>
            <person name="Bosak S.A."/>
            <person name="Bradley R.K."/>
            <person name="Brand A.D."/>
            <person name="Brent M.R."/>
            <person name="Brooks A.N."/>
            <person name="Brown R.H."/>
            <person name="Butlin R.K."/>
            <person name="Caggese C."/>
            <person name="Calvi B.R."/>
            <person name="Bernardo de Carvalho A."/>
            <person name="Caspi A."/>
            <person name="Castrezana S."/>
            <person name="Celniker S.E."/>
            <person name="Chang J.L."/>
            <person name="Chapple C."/>
            <person name="Chatterji S."/>
            <person name="Chinwalla A."/>
            <person name="Civetta A."/>
            <person name="Clifton S.W."/>
            <person name="Comeron J.M."/>
            <person name="Costello J.C."/>
            <person name="Coyne J.A."/>
            <person name="Daub J."/>
            <person name="David R.G."/>
            <person name="Delcher A.L."/>
            <person name="Delehaunty K."/>
            <person name="Do C.B."/>
            <person name="Ebling H."/>
            <person name="Edwards K."/>
            <person name="Eickbush T."/>
            <person name="Evans J.D."/>
            <person name="Filipski A."/>
            <person name="Findeiss S."/>
            <person name="Freyhult E."/>
            <person name="Fulton L."/>
            <person name="Fulton R."/>
            <person name="Garcia A.C."/>
            <person name="Gardiner A."/>
            <person name="Garfield D.A."/>
            <person name="Garvin B.E."/>
            <person name="Gibson G."/>
            <person name="Gilbert D."/>
            <person name="Gnerre S."/>
            <person name="Godfrey J."/>
            <person name="Good R."/>
            <person name="Gotea V."/>
            <person name="Gravely B."/>
            <person name="Greenberg A.J."/>
            <person name="Griffiths-Jones S."/>
            <person name="Gross S."/>
            <person name="Guigo R."/>
            <person name="Gustafson E.A."/>
            <person name="Haerty W."/>
            <person name="Hahn M.W."/>
            <person name="Halligan D.L."/>
            <person name="Halpern A.L."/>
            <person name="Halter G.M."/>
            <person name="Han M.V."/>
            <person name="Heger A."/>
            <person name="Hillier L."/>
            <person name="Hinrichs A.S."/>
            <person name="Holmes I."/>
            <person name="Hoskins R.A."/>
            <person name="Hubisz M.J."/>
            <person name="Hultmark D."/>
            <person name="Huntley M.A."/>
            <person name="Jaffe D.B."/>
            <person name="Jagadeeshan S."/>
            <person name="Jeck W.R."/>
            <person name="Johnson J."/>
            <person name="Jones C.D."/>
            <person name="Jordan W.C."/>
            <person name="Karpen G.H."/>
            <person name="Kataoka E."/>
            <person name="Keightley P.D."/>
            <person name="Kheradpour P."/>
            <person name="Kirkness E.F."/>
            <person name="Koerich L.B."/>
            <person name="Kristiansen K."/>
            <person name="Kudrna D."/>
            <person name="Kulathinal R.J."/>
            <person name="Kumar S."/>
            <person name="Kwok R."/>
            <person name="Lander E."/>
            <person name="Langley C.H."/>
            <person name="Lapoint R."/>
            <person name="Lazzaro B.P."/>
            <person name="Lee S.J."/>
            <person name="Levesque L."/>
            <person name="Li R."/>
            <person name="Lin C.F."/>
            <person name="Lin M.F."/>
            <person name="Lindblad-Toh K."/>
            <person name="Llopart A."/>
            <person name="Long M."/>
            <person name="Low L."/>
            <person name="Lozovsky E."/>
            <person name="Lu J."/>
            <person name="Luo M."/>
            <person name="Machado C.A."/>
            <person name="Makalowski W."/>
            <person name="Marzo M."/>
            <person name="Matsuda M."/>
            <person name="Matzkin L."/>
            <person name="McAllister B."/>
            <person name="McBride C.S."/>
            <person name="McKernan B."/>
            <person name="McKernan K."/>
            <person name="Mendez-Lago M."/>
            <person name="Minx P."/>
            <person name="Mollenhauer M.U."/>
            <person name="Montooth K."/>
            <person name="Mount S.M."/>
            <person name="Mu X."/>
            <person name="Myers E."/>
            <person name="Negre B."/>
            <person name="Newfeld S."/>
            <person name="Nielsen R."/>
            <person name="Noor M.A."/>
            <person name="O'Grady P."/>
            <person name="Pachter L."/>
            <person name="Papaceit M."/>
            <person name="Parisi M.J."/>
            <person name="Parisi M."/>
            <person name="Parts L."/>
            <person name="Pedersen J.S."/>
            <person name="Pesole G."/>
            <person name="Phillippy A.M."/>
            <person name="Ponting C.P."/>
            <person name="Pop M."/>
            <person name="Porcelli D."/>
            <person name="Powell J.R."/>
            <person name="Prohaska S."/>
            <person name="Pruitt K."/>
            <person name="Puig M."/>
            <person name="Quesneville H."/>
            <person name="Ram K.R."/>
            <person name="Rand D."/>
            <person name="Rasmussen M.D."/>
            <person name="Reed L.K."/>
            <person name="Reenan R."/>
            <person name="Reily A."/>
            <person name="Remington K.A."/>
            <person name="Rieger T.T."/>
            <person name="Ritchie M.G."/>
            <person name="Robin C."/>
            <person name="Rogers Y.H."/>
            <person name="Rohde C."/>
            <person name="Rozas J."/>
            <person name="Rubenfield M.J."/>
            <person name="Ruiz A."/>
            <person name="Russo S."/>
            <person name="Salzberg S.L."/>
            <person name="Sanchez-Gracia A."/>
            <person name="Saranga D.J."/>
            <person name="Sato H."/>
            <person name="Schaeffer S.W."/>
            <person name="Schatz M.C."/>
            <person name="Schlenke T."/>
            <person name="Schwartz R."/>
            <person name="Segarra C."/>
            <person name="Singh R.S."/>
            <person name="Sirot L."/>
            <person name="Sirota M."/>
            <person name="Sisneros N.B."/>
            <person name="Smith C.D."/>
            <person name="Smith T.F."/>
            <person name="Spieth J."/>
            <person name="Stage D.E."/>
            <person name="Stark A."/>
            <person name="Stephan W."/>
            <person name="Strausberg R.L."/>
            <person name="Strempel S."/>
            <person name="Sturgill D."/>
            <person name="Sutton G."/>
            <person name="Sutton G.G."/>
            <person name="Tao W."/>
            <person name="Teichmann S."/>
            <person name="Tobari Y.N."/>
            <person name="Tomimura Y."/>
            <person name="Tsolas J.M."/>
            <person name="Valente V.L."/>
            <person name="Venter E."/>
            <person name="Venter J.C."/>
            <person name="Vicario S."/>
            <person name="Vieira F.G."/>
            <person name="Vilella A.J."/>
            <person name="Villasante A."/>
            <person name="Walenz B."/>
            <person name="Wang J."/>
            <person name="Wasserman M."/>
            <person name="Watts T."/>
            <person name="Wilson D."/>
            <person name="Wilson R.K."/>
            <person name="Wing R.A."/>
            <person name="Wolfner M.F."/>
            <person name="Wong A."/>
            <person name="Wong G.K."/>
            <person name="Wu C.I."/>
            <person name="Wu G."/>
            <person name="Yamamoto D."/>
            <person name="Yang H.P."/>
            <person name="Yang S.P."/>
            <person name="Yorke J.A."/>
            <person name="Yoshida K."/>
            <person name="Zdobnov E."/>
            <person name="Zhang P."/>
            <person name="Zhang Y."/>
            <person name="Zimin A.V."/>
            <person name="Baldwin J."/>
            <person name="Abdouelleil A."/>
            <person name="Abdulkadir J."/>
            <person name="Abebe A."/>
            <person name="Abera B."/>
            <person name="Abreu J."/>
            <person name="Acer S.C."/>
            <person name="Aftuck L."/>
            <person name="Alexander A."/>
            <person name="An P."/>
            <person name="Anderson E."/>
            <person name="Anderson S."/>
            <person name="Arachi H."/>
            <person name="Azer M."/>
            <person name="Bachantsang P."/>
            <person name="Barry A."/>
            <person name="Bayul T."/>
            <person name="Berlin A."/>
            <person name="Bessette D."/>
            <person name="Bloom T."/>
            <person name="Blye J."/>
            <person name="Boguslavskiy L."/>
            <person name="Bonnet C."/>
            <person name="Boukhgalter B."/>
            <person name="Bourzgui I."/>
            <person name="Brown A."/>
            <person name="Cahill P."/>
            <person name="Channer S."/>
            <person name="Cheshatsang Y."/>
            <person name="Chuda L."/>
            <person name="Citroen M."/>
            <person name="Collymore A."/>
            <person name="Cooke P."/>
            <person name="Costello M."/>
            <person name="D'Aco K."/>
            <person name="Daza R."/>
            <person name="De Haan G."/>
            <person name="DeGray S."/>
            <person name="DeMaso C."/>
            <person name="Dhargay N."/>
            <person name="Dooley K."/>
            <person name="Dooley E."/>
            <person name="Doricent M."/>
            <person name="Dorje P."/>
            <person name="Dorjee K."/>
            <person name="Dupes A."/>
            <person name="Elong R."/>
            <person name="Falk J."/>
            <person name="Farina A."/>
            <person name="Faro S."/>
            <person name="Ferguson D."/>
            <person name="Fisher S."/>
            <person name="Foley C.D."/>
            <person name="Franke A."/>
            <person name="Friedrich D."/>
            <person name="Gadbois L."/>
            <person name="Gearin G."/>
            <person name="Gearin C.R."/>
            <person name="Giannoukos G."/>
            <person name="Goode T."/>
            <person name="Graham J."/>
            <person name="Grandbois E."/>
            <person name="Grewal S."/>
            <person name="Gyaltsen K."/>
            <person name="Hafez N."/>
            <person name="Hagos B."/>
            <person name="Hall J."/>
            <person name="Henson C."/>
            <person name="Hollinger A."/>
            <person name="Honan T."/>
            <person name="Huard M.D."/>
            <person name="Hughes L."/>
            <person name="Hurhula B."/>
            <person name="Husby M.E."/>
            <person name="Kamat A."/>
            <person name="Kanga B."/>
            <person name="Kashin S."/>
            <person name="Khazanovich D."/>
            <person name="Kisner P."/>
            <person name="Lance K."/>
            <person name="Lara M."/>
            <person name="Lee W."/>
            <person name="Lennon N."/>
            <person name="Letendre F."/>
            <person name="LeVine R."/>
            <person name="Lipovsky A."/>
            <person name="Liu X."/>
            <person name="Liu J."/>
            <person name="Liu S."/>
            <person name="Lokyitsang T."/>
            <person name="Lokyitsang Y."/>
            <person name="Lubonja R."/>
            <person name="Lui A."/>
            <person name="MacDonald P."/>
            <person name="Magnisalis V."/>
            <person name="Maru K."/>
            <person name="Matthews C."/>
            <person name="McCusker W."/>
            <person name="McDonough S."/>
            <person name="Mehta T."/>
            <person name="Meldrim J."/>
            <person name="Meneus L."/>
            <person name="Mihai O."/>
            <person name="Mihalev A."/>
            <person name="Mihova T."/>
            <person name="Mittelman R."/>
            <person name="Mlenga V."/>
            <person name="Montmayeur A."/>
            <person name="Mulrain L."/>
            <person name="Navidi A."/>
            <person name="Naylor J."/>
            <person name="Negash T."/>
            <person name="Nguyen T."/>
            <person name="Nguyen N."/>
            <person name="Nicol R."/>
            <person name="Norbu C."/>
            <person name="Norbu N."/>
            <person name="Novod N."/>
            <person name="O'Neill B."/>
            <person name="Osman S."/>
            <person name="Markiewicz E."/>
            <person name="Oyono O.L."/>
            <person name="Patti C."/>
            <person name="Phunkhang P."/>
            <person name="Pierre F."/>
            <person name="Priest M."/>
            <person name="Raghuraman S."/>
            <person name="Rege F."/>
            <person name="Reyes R."/>
            <person name="Rise C."/>
            <person name="Rogov P."/>
            <person name="Ross K."/>
            <person name="Ryan E."/>
            <person name="Settipalli S."/>
            <person name="Shea T."/>
            <person name="Sherpa N."/>
            <person name="Shi L."/>
            <person name="Shih D."/>
            <person name="Sparrow T."/>
            <person name="Spaulding J."/>
            <person name="Stalker J."/>
            <person name="Stange-Thomann N."/>
            <person name="Stavropoulos S."/>
            <person name="Stone C."/>
            <person name="Strader C."/>
            <person name="Tesfaye S."/>
            <person name="Thomson T."/>
            <person name="Thoulutsang Y."/>
            <person name="Thoulutsang D."/>
            <person name="Topham K."/>
            <person name="Topping I."/>
            <person name="Tsamla T."/>
            <person name="Vassiliev H."/>
            <person name="Vo A."/>
            <person name="Wangchuk T."/>
            <person name="Wangdi T."/>
            <person name="Weiand M."/>
            <person name="Wilkinson J."/>
            <person name="Wilson A."/>
            <person name="Yadav S."/>
            <person name="Young G."/>
            <person name="Yu Q."/>
            <person name="Zembek L."/>
            <person name="Zhong D."/>
            <person name="Zimmer A."/>
            <person name="Zwirko Z."/>
            <person name="Jaffe D.B."/>
            <person name="Alvarez P."/>
            <person name="Brockman W."/>
            <person name="Butler J."/>
            <person name="Chin C."/>
            <person name="Gnerre S."/>
            <person name="Grabherr M."/>
            <person name="Kleber M."/>
            <person name="Mauceli E."/>
            <person name="MacCallum I."/>
        </authorList>
    </citation>
    <scope>NUCLEOTIDE SEQUENCE [LARGE SCALE GENOMIC DNA]</scope>
    <source>
        <strain evidence="3">Rob3c / Tucson 14021-0248.25</strain>
    </source>
</reference>
<evidence type="ECO:0000313" key="2">
    <source>
        <dbReference type="EMBL" id="EDW53483.1"/>
    </source>
</evidence>
<dbReference type="Proteomes" id="UP000001292">
    <property type="component" value="Unassembled WGS sequence"/>
</dbReference>
<evidence type="ECO:0000256" key="1">
    <source>
        <dbReference type="SAM" id="MobiDB-lite"/>
    </source>
</evidence>
<accession>B4HZM6</accession>
<gene>
    <name evidence="2" type="primary">Dsec\GM12864</name>
    <name evidence="2" type="ORF">Dsec_GM12864</name>
</gene>
<organism evidence="3">
    <name type="scientific">Drosophila sechellia</name>
    <name type="common">Fruit fly</name>
    <dbReference type="NCBI Taxonomy" id="7238"/>
    <lineage>
        <taxon>Eukaryota</taxon>
        <taxon>Metazoa</taxon>
        <taxon>Ecdysozoa</taxon>
        <taxon>Arthropoda</taxon>
        <taxon>Hexapoda</taxon>
        <taxon>Insecta</taxon>
        <taxon>Pterygota</taxon>
        <taxon>Neoptera</taxon>
        <taxon>Endopterygota</taxon>
        <taxon>Diptera</taxon>
        <taxon>Brachycera</taxon>
        <taxon>Muscomorpha</taxon>
        <taxon>Ephydroidea</taxon>
        <taxon>Drosophilidae</taxon>
        <taxon>Drosophila</taxon>
        <taxon>Sophophora</taxon>
    </lineage>
</organism>
<protein>
    <submittedName>
        <fullName evidence="2">GM12864</fullName>
    </submittedName>
</protein>
<dbReference type="EMBL" id="CH480819">
    <property type="protein sequence ID" value="EDW53483.1"/>
    <property type="molecule type" value="Genomic_DNA"/>
</dbReference>
<name>B4HZM6_DROSE</name>
<sequence>MDEVPGFVLQEVEARYQKASASTVRKWEEVGSGSSQFPIRQLTIANRQSSEELYGGGTRVKSGGYRIGRDNRNRYECHSDGNGDSDSDTSAGAHNLLS</sequence>
<evidence type="ECO:0000313" key="3">
    <source>
        <dbReference type="Proteomes" id="UP000001292"/>
    </source>
</evidence>
<feature type="compositionally biased region" description="Basic and acidic residues" evidence="1">
    <location>
        <begin position="67"/>
        <end position="81"/>
    </location>
</feature>
<feature type="compositionally biased region" description="Low complexity" evidence="1">
    <location>
        <begin position="82"/>
        <end position="92"/>
    </location>
</feature>